<evidence type="ECO:0000313" key="1">
    <source>
        <dbReference type="EMBL" id="QES51892.1"/>
    </source>
</evidence>
<name>A0A5P2D9P5_STRVZ</name>
<dbReference type="Proteomes" id="UP000325211">
    <property type="component" value="Chromosome"/>
</dbReference>
<accession>A0A5P2D9P5</accession>
<evidence type="ECO:0000313" key="2">
    <source>
        <dbReference type="Proteomes" id="UP000325211"/>
    </source>
</evidence>
<gene>
    <name evidence="1" type="ORF">DEJ50_32640</name>
</gene>
<organism evidence="1 2">
    <name type="scientific">Streptomyces venezuelae</name>
    <dbReference type="NCBI Taxonomy" id="54571"/>
    <lineage>
        <taxon>Bacteria</taxon>
        <taxon>Bacillati</taxon>
        <taxon>Actinomycetota</taxon>
        <taxon>Actinomycetes</taxon>
        <taxon>Kitasatosporales</taxon>
        <taxon>Streptomycetaceae</taxon>
        <taxon>Streptomyces</taxon>
    </lineage>
</organism>
<dbReference type="AlphaFoldDB" id="A0A5P2D9P5"/>
<proteinExistence type="predicted"/>
<dbReference type="EMBL" id="CP029190">
    <property type="protein sequence ID" value="QES51892.1"/>
    <property type="molecule type" value="Genomic_DNA"/>
</dbReference>
<reference evidence="1 2" key="1">
    <citation type="submission" date="2018-05" db="EMBL/GenBank/DDBJ databases">
        <title>Streptomyces venezuelae.</title>
        <authorList>
            <person name="Kim W."/>
            <person name="Lee N."/>
            <person name="Cho B.-K."/>
        </authorList>
    </citation>
    <scope>NUCLEOTIDE SEQUENCE [LARGE SCALE GENOMIC DNA]</scope>
    <source>
        <strain evidence="1 2">ATCC 21782</strain>
    </source>
</reference>
<sequence>MPPGTGLGVMHHPEGAAGQMRRRVRDTTGMPLTGDAFTQYSRTEPTQDSTASGRWIACDESGYGGEQLLNNGRYLVYASVAIDDVEAAPIMQELRRAARIQSPELKFKSFQNNAAAGTCCAGCGSPGARSMVAAPPMWSTRNTPP</sequence>
<protein>
    <submittedName>
        <fullName evidence="1">Uncharacterized protein</fullName>
    </submittedName>
</protein>